<feature type="region of interest" description="Disordered" evidence="1">
    <location>
        <begin position="32"/>
        <end position="105"/>
    </location>
</feature>
<protein>
    <submittedName>
        <fullName evidence="2">Uncharacterized protein</fullName>
    </submittedName>
</protein>
<feature type="compositionally biased region" description="Low complexity" evidence="1">
    <location>
        <begin position="34"/>
        <end position="80"/>
    </location>
</feature>
<comment type="caution">
    <text evidence="2">The sequence shown here is derived from an EMBL/GenBank/DDBJ whole genome shotgun (WGS) entry which is preliminary data.</text>
</comment>
<proteinExistence type="predicted"/>
<reference evidence="2 3" key="1">
    <citation type="journal article" date="2024" name="Nat. Commun.">
        <title>Phylogenomics reveals the evolutionary origins of lichenization in chlorophyte algae.</title>
        <authorList>
            <person name="Puginier C."/>
            <person name="Libourel C."/>
            <person name="Otte J."/>
            <person name="Skaloud P."/>
            <person name="Haon M."/>
            <person name="Grisel S."/>
            <person name="Petersen M."/>
            <person name="Berrin J.G."/>
            <person name="Delaux P.M."/>
            <person name="Dal Grande F."/>
            <person name="Keller J."/>
        </authorList>
    </citation>
    <scope>NUCLEOTIDE SEQUENCE [LARGE SCALE GENOMIC DNA]</scope>
    <source>
        <strain evidence="2 3">SAG 216-7</strain>
    </source>
</reference>
<gene>
    <name evidence="2" type="ORF">WJX75_001050</name>
</gene>
<evidence type="ECO:0000313" key="3">
    <source>
        <dbReference type="Proteomes" id="UP001491310"/>
    </source>
</evidence>
<evidence type="ECO:0000313" key="2">
    <source>
        <dbReference type="EMBL" id="KAK9909363.1"/>
    </source>
</evidence>
<keyword evidence="3" id="KW-1185">Reference proteome</keyword>
<name>A0ABR2YQP7_9CHLO</name>
<dbReference type="EMBL" id="JALJOT010000006">
    <property type="protein sequence ID" value="KAK9909363.1"/>
    <property type="molecule type" value="Genomic_DNA"/>
</dbReference>
<accession>A0ABR2YQP7</accession>
<dbReference type="Proteomes" id="UP001491310">
    <property type="component" value="Unassembled WGS sequence"/>
</dbReference>
<sequence>MTLFKIFIPGNGGIDNIVHRAVAQGKAKIEAKFQGSSSTPGGSSSTPEPQSSVPPIIPTSQVPSTAVSASTSMSLSSQAPSTPPPTTELASSTPTGTTPPPITRSTSCLTAPGAGLCYVNVTVDNTVTDTSEDQCADPRTCQCLTTDRDTVCTSSNGLCLSTPTNYTLCDPFVSCAAAPTTLGFEDLSSGAQSNPLTYAGLTFAASAAATYPASLTTFLTIVNTGTEEYPIIESGTKGFEASFSEVSDNTGFDPAFNQSLNIGDSGTNGAFVPVSAYVNGLVSNGPTKLSLRASNGGGCVADTLSFITSNAVSGSGGTPIRLSLDEFVVCKANAASGLQGVLGHG</sequence>
<evidence type="ECO:0000256" key="1">
    <source>
        <dbReference type="SAM" id="MobiDB-lite"/>
    </source>
</evidence>
<organism evidence="2 3">
    <name type="scientific">Coccomyxa subellipsoidea</name>
    <dbReference type="NCBI Taxonomy" id="248742"/>
    <lineage>
        <taxon>Eukaryota</taxon>
        <taxon>Viridiplantae</taxon>
        <taxon>Chlorophyta</taxon>
        <taxon>core chlorophytes</taxon>
        <taxon>Trebouxiophyceae</taxon>
        <taxon>Trebouxiophyceae incertae sedis</taxon>
        <taxon>Coccomyxaceae</taxon>
        <taxon>Coccomyxa</taxon>
    </lineage>
</organism>